<organism evidence="2 3">
    <name type="scientific">Apostasia shenzhenica</name>
    <dbReference type="NCBI Taxonomy" id="1088818"/>
    <lineage>
        <taxon>Eukaryota</taxon>
        <taxon>Viridiplantae</taxon>
        <taxon>Streptophyta</taxon>
        <taxon>Embryophyta</taxon>
        <taxon>Tracheophyta</taxon>
        <taxon>Spermatophyta</taxon>
        <taxon>Magnoliopsida</taxon>
        <taxon>Liliopsida</taxon>
        <taxon>Asparagales</taxon>
        <taxon>Orchidaceae</taxon>
        <taxon>Apostasioideae</taxon>
        <taxon>Apostasia</taxon>
    </lineage>
</organism>
<dbReference type="InterPro" id="IPR005162">
    <property type="entry name" value="Retrotrans_gag_dom"/>
</dbReference>
<dbReference type="OrthoDB" id="786614at2759"/>
<accession>A0A2I0B3Z7</accession>
<evidence type="ECO:0000259" key="1">
    <source>
        <dbReference type="Pfam" id="PF03732"/>
    </source>
</evidence>
<sequence>MKAFQDGRPPLFKGMVDPFEAENWLARIEKIFWSMNCPEDKKVALATFALDGEAEIWWQGVKRFTFFGRHETITWKDFEEVFLRKFFRSR</sequence>
<dbReference type="Pfam" id="PF03732">
    <property type="entry name" value="Retrotrans_gag"/>
    <property type="match status" value="1"/>
</dbReference>
<dbReference type="AlphaFoldDB" id="A0A2I0B3Z7"/>
<reference evidence="2 3" key="1">
    <citation type="journal article" date="2017" name="Nature">
        <title>The Apostasia genome and the evolution of orchids.</title>
        <authorList>
            <person name="Zhang G.Q."/>
            <person name="Liu K.W."/>
            <person name="Li Z."/>
            <person name="Lohaus R."/>
            <person name="Hsiao Y.Y."/>
            <person name="Niu S.C."/>
            <person name="Wang J.Y."/>
            <person name="Lin Y.C."/>
            <person name="Xu Q."/>
            <person name="Chen L.J."/>
            <person name="Yoshida K."/>
            <person name="Fujiwara S."/>
            <person name="Wang Z.W."/>
            <person name="Zhang Y.Q."/>
            <person name="Mitsuda N."/>
            <person name="Wang M."/>
            <person name="Liu G.H."/>
            <person name="Pecoraro L."/>
            <person name="Huang H.X."/>
            <person name="Xiao X.J."/>
            <person name="Lin M."/>
            <person name="Wu X.Y."/>
            <person name="Wu W.L."/>
            <person name="Chen Y.Y."/>
            <person name="Chang S.B."/>
            <person name="Sakamoto S."/>
            <person name="Ohme-Takagi M."/>
            <person name="Yagi M."/>
            <person name="Zeng S.J."/>
            <person name="Shen C.Y."/>
            <person name="Yeh C.M."/>
            <person name="Luo Y.B."/>
            <person name="Tsai W.C."/>
            <person name="Van de Peer Y."/>
            <person name="Liu Z.J."/>
        </authorList>
    </citation>
    <scope>NUCLEOTIDE SEQUENCE [LARGE SCALE GENOMIC DNA]</scope>
    <source>
        <strain evidence="3">cv. Shenzhen</strain>
        <tissue evidence="2">Stem</tissue>
    </source>
</reference>
<evidence type="ECO:0000313" key="2">
    <source>
        <dbReference type="EMBL" id="PKA62511.1"/>
    </source>
</evidence>
<proteinExistence type="predicted"/>
<dbReference type="EMBL" id="KZ451917">
    <property type="protein sequence ID" value="PKA62511.1"/>
    <property type="molecule type" value="Genomic_DNA"/>
</dbReference>
<evidence type="ECO:0000313" key="3">
    <source>
        <dbReference type="Proteomes" id="UP000236161"/>
    </source>
</evidence>
<name>A0A2I0B3Z7_9ASPA</name>
<protein>
    <recommendedName>
        <fullName evidence="1">Retrotransposon gag domain-containing protein</fullName>
    </recommendedName>
</protein>
<keyword evidence="3" id="KW-1185">Reference proteome</keyword>
<feature type="domain" description="Retrotransposon gag" evidence="1">
    <location>
        <begin position="45"/>
        <end position="88"/>
    </location>
</feature>
<gene>
    <name evidence="2" type="ORF">AXF42_Ash009398</name>
</gene>
<dbReference type="Proteomes" id="UP000236161">
    <property type="component" value="Unassembled WGS sequence"/>
</dbReference>